<dbReference type="AlphaFoldDB" id="A0A8H4U135"/>
<keyword evidence="4" id="KW-1185">Reference proteome</keyword>
<dbReference type="InterPro" id="IPR014710">
    <property type="entry name" value="RmlC-like_jellyroll"/>
</dbReference>
<dbReference type="EMBL" id="JABEXW010000225">
    <property type="protein sequence ID" value="KAF4967702.1"/>
    <property type="molecule type" value="Genomic_DNA"/>
</dbReference>
<organism evidence="3 4">
    <name type="scientific">Fusarium sarcochroum</name>
    <dbReference type="NCBI Taxonomy" id="1208366"/>
    <lineage>
        <taxon>Eukaryota</taxon>
        <taxon>Fungi</taxon>
        <taxon>Dikarya</taxon>
        <taxon>Ascomycota</taxon>
        <taxon>Pezizomycotina</taxon>
        <taxon>Sordariomycetes</taxon>
        <taxon>Hypocreomycetidae</taxon>
        <taxon>Hypocreales</taxon>
        <taxon>Nectriaceae</taxon>
        <taxon>Fusarium</taxon>
        <taxon>Fusarium lateritium species complex</taxon>
    </lineage>
</organism>
<dbReference type="Gene3D" id="2.60.120.10">
    <property type="entry name" value="Jelly Rolls"/>
    <property type="match status" value="1"/>
</dbReference>
<dbReference type="OrthoDB" id="9976870at2759"/>
<dbReference type="Proteomes" id="UP000622797">
    <property type="component" value="Unassembled WGS sequence"/>
</dbReference>
<protein>
    <recommendedName>
        <fullName evidence="2">Cupin type-2 domain-containing protein</fullName>
    </recommendedName>
</protein>
<evidence type="ECO:0000313" key="4">
    <source>
        <dbReference type="Proteomes" id="UP000622797"/>
    </source>
</evidence>
<reference evidence="3" key="1">
    <citation type="journal article" date="2020" name="BMC Genomics">
        <title>Correction to: Identification and distribution of gene clusters required for synthesis of sphingolipid metabolism inhibitors in diverse species of the filamentous fungus Fusarium.</title>
        <authorList>
            <person name="Kim H.S."/>
            <person name="Lohmar J.M."/>
            <person name="Busman M."/>
            <person name="Brown D.W."/>
            <person name="Naumann T.A."/>
            <person name="Divon H.H."/>
            <person name="Lysoe E."/>
            <person name="Uhlig S."/>
            <person name="Proctor R.H."/>
        </authorList>
    </citation>
    <scope>NUCLEOTIDE SEQUENCE</scope>
    <source>
        <strain evidence="3">NRRL 20472</strain>
    </source>
</reference>
<gene>
    <name evidence="3" type="ORF">FSARC_4762</name>
</gene>
<dbReference type="InterPro" id="IPR013096">
    <property type="entry name" value="Cupin_2"/>
</dbReference>
<keyword evidence="1" id="KW-0472">Membrane</keyword>
<feature type="transmembrane region" description="Helical" evidence="1">
    <location>
        <begin position="188"/>
        <end position="207"/>
    </location>
</feature>
<feature type="domain" description="Cupin type-2" evidence="2">
    <location>
        <begin position="69"/>
        <end position="116"/>
    </location>
</feature>
<proteinExistence type="predicted"/>
<evidence type="ECO:0000259" key="2">
    <source>
        <dbReference type="Pfam" id="PF07883"/>
    </source>
</evidence>
<dbReference type="InterPro" id="IPR011051">
    <property type="entry name" value="RmlC_Cupin_sf"/>
</dbReference>
<sequence length="224" mass="26235">MSFQPLFFLRGSQPTRTSNWNKNSTVLPDTLGRSFSLSFTSDEQNIFYNTQAFPAHDKEKHSEPTLYHPPPHYHLWTDEYFHVTSGSGTWHFWDKSVHLSKGDDLRVPRWAWHWFEGDPSSDDPLITRVRYNKGNAAMEERFFRNTLSYLGDCHREGVQFGVCQLMIFFLYAEIAPGLRIVRFERLNMILNVLIMYILAGIGLLMGYQASYEEYYLEGGNKKRD</sequence>
<accession>A0A8H4U135</accession>
<reference evidence="3" key="2">
    <citation type="submission" date="2020-05" db="EMBL/GenBank/DDBJ databases">
        <authorList>
            <person name="Kim H.-S."/>
            <person name="Proctor R.H."/>
            <person name="Brown D.W."/>
        </authorList>
    </citation>
    <scope>NUCLEOTIDE SEQUENCE</scope>
    <source>
        <strain evidence="3">NRRL 20472</strain>
    </source>
</reference>
<comment type="caution">
    <text evidence="3">The sequence shown here is derived from an EMBL/GenBank/DDBJ whole genome shotgun (WGS) entry which is preliminary data.</text>
</comment>
<evidence type="ECO:0000256" key="1">
    <source>
        <dbReference type="SAM" id="Phobius"/>
    </source>
</evidence>
<evidence type="ECO:0000313" key="3">
    <source>
        <dbReference type="EMBL" id="KAF4967702.1"/>
    </source>
</evidence>
<dbReference type="SUPFAM" id="SSF51182">
    <property type="entry name" value="RmlC-like cupins"/>
    <property type="match status" value="1"/>
</dbReference>
<name>A0A8H4U135_9HYPO</name>
<dbReference type="Pfam" id="PF07883">
    <property type="entry name" value="Cupin_2"/>
    <property type="match status" value="1"/>
</dbReference>
<keyword evidence="1" id="KW-1133">Transmembrane helix</keyword>
<keyword evidence="1" id="KW-0812">Transmembrane</keyword>